<dbReference type="PANTHER" id="PTHR23117:SF13">
    <property type="entry name" value="GUANYLATE KINASE"/>
    <property type="match status" value="1"/>
</dbReference>
<evidence type="ECO:0000256" key="8">
    <source>
        <dbReference type="ARBA" id="ARBA00030128"/>
    </source>
</evidence>
<evidence type="ECO:0000256" key="7">
    <source>
        <dbReference type="ARBA" id="ARBA00022840"/>
    </source>
</evidence>
<dbReference type="GO" id="GO:0005524">
    <property type="term" value="F:ATP binding"/>
    <property type="evidence" value="ECO:0007669"/>
    <property type="project" value="UniProtKB-KW"/>
</dbReference>
<dbReference type="PROSITE" id="PS50052">
    <property type="entry name" value="GUANYLATE_KINASE_2"/>
    <property type="match status" value="1"/>
</dbReference>
<evidence type="ECO:0000256" key="2">
    <source>
        <dbReference type="ARBA" id="ARBA00012961"/>
    </source>
</evidence>
<dbReference type="EC" id="2.7.4.8" evidence="2"/>
<feature type="domain" description="Guanylate kinase-like" evidence="9">
    <location>
        <begin position="4"/>
        <end position="187"/>
    </location>
</feature>
<keyword evidence="5" id="KW-0547">Nucleotide-binding</keyword>
<dbReference type="EMBL" id="CP019384">
    <property type="protein sequence ID" value="QAT18082.1"/>
    <property type="molecule type" value="Genomic_DNA"/>
</dbReference>
<evidence type="ECO:0000256" key="1">
    <source>
        <dbReference type="ARBA" id="ARBA00005790"/>
    </source>
</evidence>
<evidence type="ECO:0000256" key="6">
    <source>
        <dbReference type="ARBA" id="ARBA00022777"/>
    </source>
</evidence>
<evidence type="ECO:0000256" key="4">
    <source>
        <dbReference type="ARBA" id="ARBA00022679"/>
    </source>
</evidence>
<comment type="similarity">
    <text evidence="1">Belongs to the guanylate kinase family.</text>
</comment>
<dbReference type="Gene3D" id="3.40.50.300">
    <property type="entry name" value="P-loop containing nucleotide triphosphate hydrolases"/>
    <property type="match status" value="1"/>
</dbReference>
<evidence type="ECO:0000313" key="10">
    <source>
        <dbReference type="EMBL" id="QAT18082.1"/>
    </source>
</evidence>
<dbReference type="InterPro" id="IPR027417">
    <property type="entry name" value="P-loop_NTPase"/>
</dbReference>
<dbReference type="AlphaFoldDB" id="A0A410P7G6"/>
<dbReference type="Pfam" id="PF00625">
    <property type="entry name" value="Guanylate_kin"/>
    <property type="match status" value="1"/>
</dbReference>
<gene>
    <name evidence="10" type="ORF">BU251_09515</name>
</gene>
<keyword evidence="4" id="KW-0808">Transferase</keyword>
<dbReference type="GO" id="GO:0004385">
    <property type="term" value="F:GMP kinase activity"/>
    <property type="evidence" value="ECO:0007669"/>
    <property type="project" value="UniProtKB-EC"/>
</dbReference>
<evidence type="ECO:0000256" key="5">
    <source>
        <dbReference type="ARBA" id="ARBA00022741"/>
    </source>
</evidence>
<protein>
    <recommendedName>
        <fullName evidence="3">Guanylate kinase</fullName>
        <ecNumber evidence="2">2.7.4.8</ecNumber>
    </recommendedName>
    <alternativeName>
        <fullName evidence="8">GMP kinase</fullName>
    </alternativeName>
</protein>
<dbReference type="GO" id="GO:0005829">
    <property type="term" value="C:cytosol"/>
    <property type="evidence" value="ECO:0007669"/>
    <property type="project" value="TreeGrafter"/>
</dbReference>
<dbReference type="Proteomes" id="UP000287243">
    <property type="component" value="Chromosome"/>
</dbReference>
<dbReference type="CDD" id="cd00071">
    <property type="entry name" value="GMPK"/>
    <property type="match status" value="1"/>
</dbReference>
<dbReference type="InterPro" id="IPR008144">
    <property type="entry name" value="Guanylate_kin-like_dom"/>
</dbReference>
<dbReference type="InterPro" id="IPR008145">
    <property type="entry name" value="GK/Ca_channel_bsu"/>
</dbReference>
<evidence type="ECO:0000313" key="11">
    <source>
        <dbReference type="Proteomes" id="UP000287243"/>
    </source>
</evidence>
<keyword evidence="7" id="KW-0067">ATP-binding</keyword>
<name>A0A410P7G6_VELA1</name>
<dbReference type="SMART" id="SM00072">
    <property type="entry name" value="GuKc"/>
    <property type="match status" value="1"/>
</dbReference>
<dbReference type="NCBIfam" id="TIGR03263">
    <property type="entry name" value="guanyl_kin"/>
    <property type="match status" value="1"/>
</dbReference>
<dbReference type="Gene3D" id="3.30.63.10">
    <property type="entry name" value="Guanylate Kinase phosphate binding domain"/>
    <property type="match status" value="1"/>
</dbReference>
<evidence type="ECO:0000256" key="3">
    <source>
        <dbReference type="ARBA" id="ARBA00016296"/>
    </source>
</evidence>
<sequence length="203" mass="22946">MQGPRVWIVSGPSGSGKTTLCAALLRDPFWKRRLLRSVSATTRPLRPQEKQGRDYTRISEAAFLGLLKKKAFLEYEKIFGAYYGTPRAVLTRAGRRHKDVLLCIDVKGAQTVRRNLGRARVTSIFVVPPDIQALKRRLCRRSTEGKKDIEKRLKRVKIELSHMGQYDYVVVNDVFDEALDQLKAILAAKSCEVAVAANKPQHV</sequence>
<keyword evidence="6 10" id="KW-0418">Kinase</keyword>
<evidence type="ECO:0000259" key="9">
    <source>
        <dbReference type="PROSITE" id="PS50052"/>
    </source>
</evidence>
<reference evidence="10 11" key="1">
    <citation type="submission" date="2017-01" db="EMBL/GenBank/DDBJ databases">
        <title>First insights into the biology of 'candidatus Vampirococcus archaeovorus'.</title>
        <authorList>
            <person name="Kizina J."/>
            <person name="Jordan S."/>
            <person name="Stueber K."/>
            <person name="Reinhardt R."/>
            <person name="Harder J."/>
        </authorList>
    </citation>
    <scope>NUCLEOTIDE SEQUENCE [LARGE SCALE GENOMIC DNA]</scope>
    <source>
        <strain evidence="10 11">LiM</strain>
    </source>
</reference>
<dbReference type="PANTHER" id="PTHR23117">
    <property type="entry name" value="GUANYLATE KINASE-RELATED"/>
    <property type="match status" value="1"/>
</dbReference>
<dbReference type="KEGG" id="vai:BU251_09515"/>
<keyword evidence="11" id="KW-1185">Reference proteome</keyword>
<accession>A0A410P7G6</accession>
<organism evidence="10 11">
    <name type="scientific">Velamenicoccus archaeovorus</name>
    <dbReference type="NCBI Taxonomy" id="1930593"/>
    <lineage>
        <taxon>Bacteria</taxon>
        <taxon>Pseudomonadati</taxon>
        <taxon>Candidatus Omnitrophota</taxon>
        <taxon>Candidatus Velamenicoccus</taxon>
    </lineage>
</organism>
<dbReference type="SUPFAM" id="SSF52540">
    <property type="entry name" value="P-loop containing nucleoside triphosphate hydrolases"/>
    <property type="match status" value="1"/>
</dbReference>
<proteinExistence type="inferred from homology"/>
<dbReference type="InterPro" id="IPR017665">
    <property type="entry name" value="Guanylate_kinase"/>
</dbReference>